<dbReference type="PANTHER" id="PTHR47506:SF1">
    <property type="entry name" value="HTH-TYPE TRANSCRIPTIONAL REGULATOR YJDC"/>
    <property type="match status" value="1"/>
</dbReference>
<keyword evidence="1" id="KW-0805">Transcription regulation</keyword>
<feature type="domain" description="HTH tetR-type" evidence="5">
    <location>
        <begin position="13"/>
        <end position="73"/>
    </location>
</feature>
<proteinExistence type="predicted"/>
<evidence type="ECO:0000313" key="7">
    <source>
        <dbReference type="Proteomes" id="UP001164965"/>
    </source>
</evidence>
<keyword evidence="7" id="KW-1185">Reference proteome</keyword>
<gene>
    <name evidence="6" type="ORF">RHODO2019_04840</name>
</gene>
<organism evidence="6 7">
    <name type="scientific">Rhodococcus antarcticus</name>
    <dbReference type="NCBI Taxonomy" id="2987751"/>
    <lineage>
        <taxon>Bacteria</taxon>
        <taxon>Bacillati</taxon>
        <taxon>Actinomycetota</taxon>
        <taxon>Actinomycetes</taxon>
        <taxon>Mycobacteriales</taxon>
        <taxon>Nocardiaceae</taxon>
        <taxon>Rhodococcus</taxon>
    </lineage>
</organism>
<evidence type="ECO:0000259" key="5">
    <source>
        <dbReference type="PROSITE" id="PS50977"/>
    </source>
</evidence>
<dbReference type="SUPFAM" id="SSF46689">
    <property type="entry name" value="Homeodomain-like"/>
    <property type="match status" value="1"/>
</dbReference>
<accession>A0ABY6P2N6</accession>
<dbReference type="InterPro" id="IPR009057">
    <property type="entry name" value="Homeodomain-like_sf"/>
</dbReference>
<evidence type="ECO:0000256" key="2">
    <source>
        <dbReference type="ARBA" id="ARBA00023125"/>
    </source>
</evidence>
<protein>
    <submittedName>
        <fullName evidence="6">TetR/AcrR family transcriptional regulator</fullName>
    </submittedName>
</protein>
<dbReference type="PANTHER" id="PTHR47506">
    <property type="entry name" value="TRANSCRIPTIONAL REGULATORY PROTEIN"/>
    <property type="match status" value="1"/>
</dbReference>
<evidence type="ECO:0000256" key="3">
    <source>
        <dbReference type="ARBA" id="ARBA00023163"/>
    </source>
</evidence>
<dbReference type="Pfam" id="PF16925">
    <property type="entry name" value="TetR_C_13"/>
    <property type="match status" value="1"/>
</dbReference>
<dbReference type="SUPFAM" id="SSF48498">
    <property type="entry name" value="Tetracyclin repressor-like, C-terminal domain"/>
    <property type="match status" value="1"/>
</dbReference>
<dbReference type="InterPro" id="IPR011075">
    <property type="entry name" value="TetR_C"/>
</dbReference>
<dbReference type="PROSITE" id="PS50977">
    <property type="entry name" value="HTH_TETR_2"/>
    <property type="match status" value="1"/>
</dbReference>
<evidence type="ECO:0000256" key="4">
    <source>
        <dbReference type="PROSITE-ProRule" id="PRU00335"/>
    </source>
</evidence>
<dbReference type="RefSeq" id="WP_265383878.1">
    <property type="nucleotide sequence ID" value="NZ_CP110615.1"/>
</dbReference>
<reference evidence="6" key="1">
    <citation type="submission" date="2022-10" db="EMBL/GenBank/DDBJ databases">
        <title>Rhodococcus sp.75.</title>
        <authorList>
            <person name="Sun M."/>
        </authorList>
    </citation>
    <scope>NUCLEOTIDE SEQUENCE</scope>
    <source>
        <strain evidence="6">75</strain>
    </source>
</reference>
<evidence type="ECO:0000256" key="1">
    <source>
        <dbReference type="ARBA" id="ARBA00023015"/>
    </source>
</evidence>
<dbReference type="EMBL" id="CP110615">
    <property type="protein sequence ID" value="UZJ25774.1"/>
    <property type="molecule type" value="Genomic_DNA"/>
</dbReference>
<keyword evidence="3" id="KW-0804">Transcription</keyword>
<dbReference type="InterPro" id="IPR036271">
    <property type="entry name" value="Tet_transcr_reg_TetR-rel_C_sf"/>
</dbReference>
<sequence length="214" mass="22114">MPAAATVLTDRGRATRDRIVAAAATLIHERGVAGTSLDDVRAVTATSKSQLYHYFTDKSALVRAVIELQVDQVLTAQQPELGGATSMAGLRRWRDRLIALNEQDARGCPLGRLASELTDSDPAARAALTAGFARWQGRLATGLETMRGDGALGPGADPQALALGLLAAVQGGLLLAQATGSVAPLRTALDLALDSVEARTVPLAATRTPAGVDG</sequence>
<feature type="DNA-binding region" description="H-T-H motif" evidence="4">
    <location>
        <begin position="36"/>
        <end position="55"/>
    </location>
</feature>
<dbReference type="PRINTS" id="PR00455">
    <property type="entry name" value="HTHTETR"/>
</dbReference>
<dbReference type="Gene3D" id="1.10.357.10">
    <property type="entry name" value="Tetracycline Repressor, domain 2"/>
    <property type="match status" value="1"/>
</dbReference>
<name>A0ABY6P2N6_9NOCA</name>
<dbReference type="Proteomes" id="UP001164965">
    <property type="component" value="Chromosome"/>
</dbReference>
<keyword evidence="2 4" id="KW-0238">DNA-binding</keyword>
<dbReference type="InterPro" id="IPR001647">
    <property type="entry name" value="HTH_TetR"/>
</dbReference>
<dbReference type="Pfam" id="PF00440">
    <property type="entry name" value="TetR_N"/>
    <property type="match status" value="1"/>
</dbReference>
<evidence type="ECO:0000313" key="6">
    <source>
        <dbReference type="EMBL" id="UZJ25774.1"/>
    </source>
</evidence>